<dbReference type="SUPFAM" id="SSF49785">
    <property type="entry name" value="Galactose-binding domain-like"/>
    <property type="match status" value="1"/>
</dbReference>
<gene>
    <name evidence="2" type="ORF">FPL22_08510</name>
</gene>
<comment type="caution">
    <text evidence="2">The sequence shown here is derived from an EMBL/GenBank/DDBJ whole genome shotgun (WGS) entry which is preliminary data.</text>
</comment>
<dbReference type="Gene3D" id="3.20.20.370">
    <property type="entry name" value="Glycoside hydrolase/deacetylase"/>
    <property type="match status" value="1"/>
</dbReference>
<keyword evidence="1" id="KW-0732">Signal</keyword>
<dbReference type="EMBL" id="VMBG01000001">
    <property type="protein sequence ID" value="TSJ79316.1"/>
    <property type="molecule type" value="Genomic_DNA"/>
</dbReference>
<evidence type="ECO:0000256" key="1">
    <source>
        <dbReference type="SAM" id="SignalP"/>
    </source>
</evidence>
<dbReference type="Gene3D" id="2.60.120.260">
    <property type="entry name" value="Galactose-binding domain-like"/>
    <property type="match status" value="1"/>
</dbReference>
<keyword evidence="3" id="KW-1185">Reference proteome</keyword>
<reference evidence="2 3" key="1">
    <citation type="submission" date="2019-07" db="EMBL/GenBank/DDBJ databases">
        <title>Description of 53C-WASEF.</title>
        <authorList>
            <person name="Pitt A."/>
            <person name="Hahn M.W."/>
        </authorList>
    </citation>
    <scope>NUCLEOTIDE SEQUENCE [LARGE SCALE GENOMIC DNA]</scope>
    <source>
        <strain evidence="2 3">53C-WASEF</strain>
    </source>
</reference>
<protein>
    <submittedName>
        <fullName evidence="2">Polysaccharide deacetylase</fullName>
    </submittedName>
</protein>
<feature type="chain" id="PRO_5022116247" evidence="1">
    <location>
        <begin position="24"/>
        <end position="445"/>
    </location>
</feature>
<organism evidence="2 3">
    <name type="scientific">Rariglobus hedericola</name>
    <dbReference type="NCBI Taxonomy" id="2597822"/>
    <lineage>
        <taxon>Bacteria</taxon>
        <taxon>Pseudomonadati</taxon>
        <taxon>Verrucomicrobiota</taxon>
        <taxon>Opitutia</taxon>
        <taxon>Opitutales</taxon>
        <taxon>Opitutaceae</taxon>
        <taxon>Rariglobus</taxon>
    </lineage>
</organism>
<evidence type="ECO:0000313" key="3">
    <source>
        <dbReference type="Proteomes" id="UP000315648"/>
    </source>
</evidence>
<proteinExistence type="predicted"/>
<dbReference type="OrthoDB" id="193920at2"/>
<dbReference type="AlphaFoldDB" id="A0A556QRQ1"/>
<name>A0A556QRQ1_9BACT</name>
<sequence length="445" mass="48183">MSLLRACLLLSSIVALGMAPAFSADAPAKPLALVNPGFEDGLKNWVPLEGTHPMSRTDAASARTGKLGLRIEDNDAIAGSSLESTALPATPGATYRLSFQARSYATTWGLGAYLRFRDASGKFIGEAKDKAVPPHVETWAPYTLDATAPAGAVSVIVWFHSFSTSTGSWDIDDITVEESAGLAGAPSAAAAAPVKAALDFSKLPPLPANPPVVVLKVDDLATGGGNVPRGWKRITDFAIERKIKLSVGIIAESLGTANPTYINYIKDLQKTGLIEFWFHGWNHKQWEENGVKLQEFKGTTYEQQKASFVKSQALAKEKLGFGFTTFGSPFNGFDDATFKVFAEDPDMKIFLYANRSDQAKIPGKVILERVGGVNIEDPLFVPNADKFITGYLKNAKGRSYYVIQGHPNQWNDERWAEFVKLIDYLQANKIPIVTPTEAAALVAKP</sequence>
<dbReference type="GO" id="GO:0005975">
    <property type="term" value="P:carbohydrate metabolic process"/>
    <property type="evidence" value="ECO:0007669"/>
    <property type="project" value="InterPro"/>
</dbReference>
<dbReference type="Pfam" id="PF10096">
    <property type="entry name" value="DUF2334"/>
    <property type="match status" value="1"/>
</dbReference>
<dbReference type="Proteomes" id="UP000315648">
    <property type="component" value="Unassembled WGS sequence"/>
</dbReference>
<dbReference type="InterPro" id="IPR018763">
    <property type="entry name" value="DUF2334"/>
</dbReference>
<feature type="signal peptide" evidence="1">
    <location>
        <begin position="1"/>
        <end position="23"/>
    </location>
</feature>
<dbReference type="InterPro" id="IPR011330">
    <property type="entry name" value="Glyco_hydro/deAcase_b/a-brl"/>
</dbReference>
<dbReference type="SUPFAM" id="SSF88713">
    <property type="entry name" value="Glycoside hydrolase/deacetylase"/>
    <property type="match status" value="1"/>
</dbReference>
<accession>A0A556QRQ1</accession>
<dbReference type="InterPro" id="IPR008979">
    <property type="entry name" value="Galactose-bd-like_sf"/>
</dbReference>
<dbReference type="RefSeq" id="WP_144229743.1">
    <property type="nucleotide sequence ID" value="NZ_CBCRVV010000007.1"/>
</dbReference>
<evidence type="ECO:0000313" key="2">
    <source>
        <dbReference type="EMBL" id="TSJ79316.1"/>
    </source>
</evidence>